<dbReference type="STRING" id="1192866.LEP1GSC133_0963"/>
<gene>
    <name evidence="1" type="ORF">LEP1GSC133_0963</name>
</gene>
<dbReference type="AlphaFoldDB" id="M6W985"/>
<reference evidence="1 2" key="1">
    <citation type="submission" date="2013-01" db="EMBL/GenBank/DDBJ databases">
        <authorList>
            <person name="Harkins D.M."/>
            <person name="Durkin A.S."/>
            <person name="Brinkac L.M."/>
            <person name="Haft D.H."/>
            <person name="Selengut J.D."/>
            <person name="Sanka R."/>
            <person name="DePew J."/>
            <person name="Purushe J."/>
            <person name="Picardeau M."/>
            <person name="Werts C."/>
            <person name="Goarant C."/>
            <person name="Vinetz J.M."/>
            <person name="Sutton G.G."/>
            <person name="Nierman W.C."/>
            <person name="Fouts D.E."/>
        </authorList>
    </citation>
    <scope>NUCLEOTIDE SEQUENCE [LARGE SCALE GENOMIC DNA]</scope>
    <source>
        <strain evidence="1 2">200901868</strain>
    </source>
</reference>
<proteinExistence type="predicted"/>
<organism evidence="1 2">
    <name type="scientific">Leptospira borgpetersenii serovar Pomona str. 200901868</name>
    <dbReference type="NCBI Taxonomy" id="1192866"/>
    <lineage>
        <taxon>Bacteria</taxon>
        <taxon>Pseudomonadati</taxon>
        <taxon>Spirochaetota</taxon>
        <taxon>Spirochaetia</taxon>
        <taxon>Leptospirales</taxon>
        <taxon>Leptospiraceae</taxon>
        <taxon>Leptospira</taxon>
    </lineage>
</organism>
<name>M6W985_LEPBO</name>
<evidence type="ECO:0000313" key="1">
    <source>
        <dbReference type="EMBL" id="EMO63996.1"/>
    </source>
</evidence>
<dbReference type="EMBL" id="AKWF02000033">
    <property type="protein sequence ID" value="EMO63996.1"/>
    <property type="molecule type" value="Genomic_DNA"/>
</dbReference>
<dbReference type="Proteomes" id="UP000012159">
    <property type="component" value="Unassembled WGS sequence"/>
</dbReference>
<sequence length="38" mass="4500">MLLAGELTKEDLLFDKIRTERKDSYDREGNVERENESV</sequence>
<evidence type="ECO:0000313" key="2">
    <source>
        <dbReference type="Proteomes" id="UP000012159"/>
    </source>
</evidence>
<comment type="caution">
    <text evidence="1">The sequence shown here is derived from an EMBL/GenBank/DDBJ whole genome shotgun (WGS) entry which is preliminary data.</text>
</comment>
<accession>M6W985</accession>
<protein>
    <submittedName>
        <fullName evidence="1">Uncharacterized protein</fullName>
    </submittedName>
</protein>